<keyword evidence="3" id="KW-1185">Reference proteome</keyword>
<comment type="caution">
    <text evidence="2">The sequence shown here is derived from an EMBL/GenBank/DDBJ whole genome shotgun (WGS) entry which is preliminary data.</text>
</comment>
<name>A0A5B7ITU6_PORTR</name>
<sequence>MPTGNGCRAGGPRDASGSHTSRSGCGWRSVSAAGTTLTSAPESTRKRAPEQMSLTQRSGRWLAGNHSGCCVGGDGIGESEEVGVG</sequence>
<gene>
    <name evidence="2" type="ORF">E2C01_078824</name>
</gene>
<feature type="compositionally biased region" description="Polar residues" evidence="1">
    <location>
        <begin position="32"/>
        <end position="42"/>
    </location>
</feature>
<dbReference type="Proteomes" id="UP000324222">
    <property type="component" value="Unassembled WGS sequence"/>
</dbReference>
<evidence type="ECO:0000313" key="3">
    <source>
        <dbReference type="Proteomes" id="UP000324222"/>
    </source>
</evidence>
<feature type="region of interest" description="Disordered" evidence="1">
    <location>
        <begin position="1"/>
        <end position="59"/>
    </location>
</feature>
<organism evidence="2 3">
    <name type="scientific">Portunus trituberculatus</name>
    <name type="common">Swimming crab</name>
    <name type="synonym">Neptunus trituberculatus</name>
    <dbReference type="NCBI Taxonomy" id="210409"/>
    <lineage>
        <taxon>Eukaryota</taxon>
        <taxon>Metazoa</taxon>
        <taxon>Ecdysozoa</taxon>
        <taxon>Arthropoda</taxon>
        <taxon>Crustacea</taxon>
        <taxon>Multicrustacea</taxon>
        <taxon>Malacostraca</taxon>
        <taxon>Eumalacostraca</taxon>
        <taxon>Eucarida</taxon>
        <taxon>Decapoda</taxon>
        <taxon>Pleocyemata</taxon>
        <taxon>Brachyura</taxon>
        <taxon>Eubrachyura</taxon>
        <taxon>Portunoidea</taxon>
        <taxon>Portunidae</taxon>
        <taxon>Portuninae</taxon>
        <taxon>Portunus</taxon>
    </lineage>
</organism>
<proteinExistence type="predicted"/>
<accession>A0A5B7ITU6</accession>
<evidence type="ECO:0000313" key="2">
    <source>
        <dbReference type="EMBL" id="MPC84098.1"/>
    </source>
</evidence>
<dbReference type="AlphaFoldDB" id="A0A5B7ITU6"/>
<dbReference type="EMBL" id="VSRR010064394">
    <property type="protein sequence ID" value="MPC84098.1"/>
    <property type="molecule type" value="Genomic_DNA"/>
</dbReference>
<protein>
    <submittedName>
        <fullName evidence="2">Uncharacterized protein</fullName>
    </submittedName>
</protein>
<evidence type="ECO:0000256" key="1">
    <source>
        <dbReference type="SAM" id="MobiDB-lite"/>
    </source>
</evidence>
<reference evidence="2 3" key="1">
    <citation type="submission" date="2019-05" db="EMBL/GenBank/DDBJ databases">
        <title>Another draft genome of Portunus trituberculatus and its Hox gene families provides insights of decapod evolution.</title>
        <authorList>
            <person name="Jeong J.-H."/>
            <person name="Song I."/>
            <person name="Kim S."/>
            <person name="Choi T."/>
            <person name="Kim D."/>
            <person name="Ryu S."/>
            <person name="Kim W."/>
        </authorList>
    </citation>
    <scope>NUCLEOTIDE SEQUENCE [LARGE SCALE GENOMIC DNA]</scope>
    <source>
        <tissue evidence="2">Muscle</tissue>
    </source>
</reference>